<evidence type="ECO:0000313" key="1">
    <source>
        <dbReference type="EMBL" id="MCF0039853.1"/>
    </source>
</evidence>
<name>A0A9X1P9K6_9BACT</name>
<dbReference type="Pfam" id="PF22028">
    <property type="entry name" value="DUF6934"/>
    <property type="match status" value="1"/>
</dbReference>
<sequence>MDKPFYQFTVLNEARRFDFVSVGKEEISKTITFSKTEEPDIYTLMLANVRPNGSLDIRTVSNNGDMKKILVTVYKAIEIFLTDEPDAIVIFSGSSDARTRLYQIAISKELSMLNDRFKVYGVTRDGFELFRANQRYCAFVISLKNTNIV</sequence>
<dbReference type="Proteomes" id="UP001139700">
    <property type="component" value="Unassembled WGS sequence"/>
</dbReference>
<proteinExistence type="predicted"/>
<reference evidence="1" key="1">
    <citation type="submission" date="2021-12" db="EMBL/GenBank/DDBJ databases">
        <title>Novel species in genus Dyadobacter.</title>
        <authorList>
            <person name="Ma C."/>
        </authorList>
    </citation>
    <scope>NUCLEOTIDE SEQUENCE</scope>
    <source>
        <strain evidence="1">CY399</strain>
    </source>
</reference>
<dbReference type="AlphaFoldDB" id="A0A9X1P9K6"/>
<protein>
    <submittedName>
        <fullName evidence="1">Uncharacterized protein</fullName>
    </submittedName>
</protein>
<evidence type="ECO:0000313" key="2">
    <source>
        <dbReference type="Proteomes" id="UP001139700"/>
    </source>
</evidence>
<comment type="caution">
    <text evidence="1">The sequence shown here is derived from an EMBL/GenBank/DDBJ whole genome shotgun (WGS) entry which is preliminary data.</text>
</comment>
<dbReference type="EMBL" id="JAJTTA010000002">
    <property type="protein sequence ID" value="MCF0039853.1"/>
    <property type="molecule type" value="Genomic_DNA"/>
</dbReference>
<accession>A0A9X1P9K6</accession>
<gene>
    <name evidence="1" type="ORF">LXM24_07130</name>
</gene>
<organism evidence="1 2">
    <name type="scientific">Dyadobacter fanqingshengii</name>
    <dbReference type="NCBI Taxonomy" id="2906443"/>
    <lineage>
        <taxon>Bacteria</taxon>
        <taxon>Pseudomonadati</taxon>
        <taxon>Bacteroidota</taxon>
        <taxon>Cytophagia</taxon>
        <taxon>Cytophagales</taxon>
        <taxon>Spirosomataceae</taxon>
        <taxon>Dyadobacter</taxon>
    </lineage>
</organism>
<dbReference type="InterPro" id="IPR053865">
    <property type="entry name" value="DUF6934"/>
</dbReference>
<dbReference type="RefSeq" id="WP_234612290.1">
    <property type="nucleotide sequence ID" value="NZ_CP098806.1"/>
</dbReference>
<keyword evidence="2" id="KW-1185">Reference proteome</keyword>